<name>A0ABU4NCQ6_9ACTN</name>
<keyword evidence="2" id="KW-1185">Reference proteome</keyword>
<evidence type="ECO:0000313" key="2">
    <source>
        <dbReference type="Proteomes" id="UP001271274"/>
    </source>
</evidence>
<dbReference type="Proteomes" id="UP001271274">
    <property type="component" value="Unassembled WGS sequence"/>
</dbReference>
<dbReference type="RefSeq" id="WP_319061871.1">
    <property type="nucleotide sequence ID" value="NZ_JARAYT010000002.1"/>
</dbReference>
<accession>A0ABU4NCQ6</accession>
<sequence length="81" mass="9542">MAQQVDRSRLAHEKSKYPFWKWDDSKVWEAKKGEDFDVEPRIFLAAARAYAKKNDLRLRHKVEDHTVVVFQFIPIVNGVGQ</sequence>
<evidence type="ECO:0000313" key="1">
    <source>
        <dbReference type="EMBL" id="MDX3699902.1"/>
    </source>
</evidence>
<protein>
    <submittedName>
        <fullName evidence="1">Uncharacterized protein</fullName>
    </submittedName>
</protein>
<dbReference type="EMBL" id="JARAYU010000002">
    <property type="protein sequence ID" value="MDX3699902.1"/>
    <property type="molecule type" value="Genomic_DNA"/>
</dbReference>
<comment type="caution">
    <text evidence="1">The sequence shown here is derived from an EMBL/GenBank/DDBJ whole genome shotgun (WGS) entry which is preliminary data.</text>
</comment>
<organism evidence="1 2">
    <name type="scientific">Streptomyces europaeiscabiei</name>
    <dbReference type="NCBI Taxonomy" id="146819"/>
    <lineage>
        <taxon>Bacteria</taxon>
        <taxon>Bacillati</taxon>
        <taxon>Actinomycetota</taxon>
        <taxon>Actinomycetes</taxon>
        <taxon>Kitasatosporales</taxon>
        <taxon>Streptomycetaceae</taxon>
        <taxon>Streptomyces</taxon>
    </lineage>
</organism>
<reference evidence="1 2" key="1">
    <citation type="journal article" date="2023" name="Microb. Genom.">
        <title>Mesoterricola silvestris gen. nov., sp. nov., Mesoterricola sediminis sp. nov., Geothrix oryzae sp. nov., Geothrix edaphica sp. nov., Geothrix rubra sp. nov., and Geothrix limicola sp. nov., six novel members of Acidobacteriota isolated from soils.</title>
        <authorList>
            <person name="Weisberg A.J."/>
            <person name="Pearce E."/>
            <person name="Kramer C.G."/>
            <person name="Chang J.H."/>
            <person name="Clarke C.R."/>
        </authorList>
    </citation>
    <scope>NUCLEOTIDE SEQUENCE [LARGE SCALE GENOMIC DNA]</scope>
    <source>
        <strain evidence="1 2">ID09-01A</strain>
    </source>
</reference>
<proteinExistence type="predicted"/>
<gene>
    <name evidence="1" type="ORF">PV662_09050</name>
</gene>